<reference evidence="1" key="2">
    <citation type="journal article" date="2015" name="Data Brief">
        <title>Shoot transcriptome of the giant reed, Arundo donax.</title>
        <authorList>
            <person name="Barrero R.A."/>
            <person name="Guerrero F.D."/>
            <person name="Moolhuijzen P."/>
            <person name="Goolsby J.A."/>
            <person name="Tidwell J."/>
            <person name="Bellgard S.E."/>
            <person name="Bellgard M.I."/>
        </authorList>
    </citation>
    <scope>NUCLEOTIDE SEQUENCE</scope>
    <source>
        <tissue evidence="1">Shoot tissue taken approximately 20 cm above the soil surface</tissue>
    </source>
</reference>
<organism evidence="1">
    <name type="scientific">Arundo donax</name>
    <name type="common">Giant reed</name>
    <name type="synonym">Donax arundinaceus</name>
    <dbReference type="NCBI Taxonomy" id="35708"/>
    <lineage>
        <taxon>Eukaryota</taxon>
        <taxon>Viridiplantae</taxon>
        <taxon>Streptophyta</taxon>
        <taxon>Embryophyta</taxon>
        <taxon>Tracheophyta</taxon>
        <taxon>Spermatophyta</taxon>
        <taxon>Magnoliopsida</taxon>
        <taxon>Liliopsida</taxon>
        <taxon>Poales</taxon>
        <taxon>Poaceae</taxon>
        <taxon>PACMAD clade</taxon>
        <taxon>Arundinoideae</taxon>
        <taxon>Arundineae</taxon>
        <taxon>Arundo</taxon>
    </lineage>
</organism>
<sequence>MVTQDPSWLND</sequence>
<proteinExistence type="predicted"/>
<dbReference type="EMBL" id="GBRH01258477">
    <property type="protein sequence ID" value="JAD39418.1"/>
    <property type="molecule type" value="Transcribed_RNA"/>
</dbReference>
<name>A0A0A8ZNY5_ARUDO</name>
<reference evidence="1" key="1">
    <citation type="submission" date="2014-09" db="EMBL/GenBank/DDBJ databases">
        <authorList>
            <person name="Magalhaes I.L.F."/>
            <person name="Oliveira U."/>
            <person name="Santos F.R."/>
            <person name="Vidigal T.H.D.A."/>
            <person name="Brescovit A.D."/>
            <person name="Santos A.J."/>
        </authorList>
    </citation>
    <scope>NUCLEOTIDE SEQUENCE</scope>
    <source>
        <tissue evidence="1">Shoot tissue taken approximately 20 cm above the soil surface</tissue>
    </source>
</reference>
<accession>A0A0A8ZNY5</accession>
<evidence type="ECO:0000313" key="1">
    <source>
        <dbReference type="EMBL" id="JAD39418.1"/>
    </source>
</evidence>
<protein>
    <submittedName>
        <fullName evidence="1">Uncharacterized protein</fullName>
    </submittedName>
</protein>